<dbReference type="GO" id="GO:0008720">
    <property type="term" value="F:D-lactate dehydrogenase (NAD+) activity"/>
    <property type="evidence" value="ECO:0007669"/>
    <property type="project" value="TreeGrafter"/>
</dbReference>
<evidence type="ECO:0000256" key="7">
    <source>
        <dbReference type="ARBA" id="ARBA00038897"/>
    </source>
</evidence>
<dbReference type="GO" id="GO:0004458">
    <property type="term" value="F:D-lactate dehydrogenase (cytochrome) activity"/>
    <property type="evidence" value="ECO:0007669"/>
    <property type="project" value="UniProtKB-EC"/>
</dbReference>
<comment type="similarity">
    <text evidence="2">Belongs to the FAD-binding oxidoreductase/transferase type 4 family.</text>
</comment>
<dbReference type="RefSeq" id="WP_152661664.1">
    <property type="nucleotide sequence ID" value="NZ_CP036422.1"/>
</dbReference>
<dbReference type="GO" id="GO:0071949">
    <property type="term" value="F:FAD binding"/>
    <property type="evidence" value="ECO:0007669"/>
    <property type="project" value="InterPro"/>
</dbReference>
<dbReference type="Proteomes" id="UP000326287">
    <property type="component" value="Chromosome"/>
</dbReference>
<evidence type="ECO:0000256" key="4">
    <source>
        <dbReference type="ARBA" id="ARBA00022827"/>
    </source>
</evidence>
<dbReference type="GO" id="GO:1903457">
    <property type="term" value="P:lactate catabolic process"/>
    <property type="evidence" value="ECO:0007669"/>
    <property type="project" value="TreeGrafter"/>
</dbReference>
<proteinExistence type="inferred from homology"/>
<gene>
    <name evidence="9" type="ORF">EY643_07780</name>
</gene>
<reference evidence="9 10" key="1">
    <citation type="submission" date="2019-02" db="EMBL/GenBank/DDBJ databases">
        <authorList>
            <person name="Li S.-H."/>
        </authorList>
    </citation>
    <scope>NUCLEOTIDE SEQUENCE [LARGE SCALE GENOMIC DNA]</scope>
    <source>
        <strain evidence="9 10">IMCC14385</strain>
    </source>
</reference>
<dbReference type="InterPro" id="IPR016164">
    <property type="entry name" value="FAD-linked_Oxase-like_C"/>
</dbReference>
<dbReference type="AlphaFoldDB" id="A0A5P9NIA5"/>
<dbReference type="EC" id="1.1.2.4" evidence="7"/>
<organism evidence="9 10">
    <name type="scientific">Halioglobus maricola</name>
    <dbReference type="NCBI Taxonomy" id="2601894"/>
    <lineage>
        <taxon>Bacteria</taxon>
        <taxon>Pseudomonadati</taxon>
        <taxon>Pseudomonadota</taxon>
        <taxon>Gammaproteobacteria</taxon>
        <taxon>Cellvibrionales</taxon>
        <taxon>Halieaceae</taxon>
        <taxon>Halioglobus</taxon>
    </lineage>
</organism>
<dbReference type="KEGG" id="halc:EY643_07780"/>
<evidence type="ECO:0000313" key="10">
    <source>
        <dbReference type="Proteomes" id="UP000326287"/>
    </source>
</evidence>
<name>A0A5P9NIA5_9GAMM</name>
<dbReference type="OrthoDB" id="9811557at2"/>
<dbReference type="SUPFAM" id="SSF56176">
    <property type="entry name" value="FAD-binding/transporter-associated domain-like"/>
    <property type="match status" value="1"/>
</dbReference>
<dbReference type="PANTHER" id="PTHR11748">
    <property type="entry name" value="D-LACTATE DEHYDROGENASE"/>
    <property type="match status" value="1"/>
</dbReference>
<evidence type="ECO:0000259" key="8">
    <source>
        <dbReference type="PROSITE" id="PS51387"/>
    </source>
</evidence>
<dbReference type="EMBL" id="CP036422">
    <property type="protein sequence ID" value="QFU75557.1"/>
    <property type="molecule type" value="Genomic_DNA"/>
</dbReference>
<dbReference type="SUPFAM" id="SSF55103">
    <property type="entry name" value="FAD-linked oxidases, C-terminal domain"/>
    <property type="match status" value="1"/>
</dbReference>
<keyword evidence="6" id="KW-0560">Oxidoreductase</keyword>
<evidence type="ECO:0000256" key="6">
    <source>
        <dbReference type="ARBA" id="ARBA00023002"/>
    </source>
</evidence>
<evidence type="ECO:0000256" key="2">
    <source>
        <dbReference type="ARBA" id="ARBA00008000"/>
    </source>
</evidence>
<dbReference type="InterPro" id="IPR016166">
    <property type="entry name" value="FAD-bd_PCMH"/>
</dbReference>
<dbReference type="Pfam" id="PF02913">
    <property type="entry name" value="FAD-oxidase_C"/>
    <property type="match status" value="1"/>
</dbReference>
<dbReference type="InterPro" id="IPR036318">
    <property type="entry name" value="FAD-bd_PCMH-like_sf"/>
</dbReference>
<evidence type="ECO:0000256" key="3">
    <source>
        <dbReference type="ARBA" id="ARBA00022630"/>
    </source>
</evidence>
<dbReference type="InterPro" id="IPR016169">
    <property type="entry name" value="FAD-bd_PCMH_sub2"/>
</dbReference>
<protein>
    <recommendedName>
        <fullName evidence="7">D-lactate dehydrogenase (cytochrome)</fullName>
        <ecNumber evidence="7">1.1.2.4</ecNumber>
    </recommendedName>
</protein>
<dbReference type="InterPro" id="IPR006094">
    <property type="entry name" value="Oxid_FAD_bind_N"/>
</dbReference>
<comment type="cofactor">
    <cofactor evidence="1">
        <name>FAD</name>
        <dbReference type="ChEBI" id="CHEBI:57692"/>
    </cofactor>
</comment>
<accession>A0A5P9NIA5</accession>
<keyword evidence="4" id="KW-0274">FAD</keyword>
<keyword evidence="3" id="KW-0285">Flavoprotein</keyword>
<dbReference type="Pfam" id="PF01565">
    <property type="entry name" value="FAD_binding_4"/>
    <property type="match status" value="1"/>
</dbReference>
<sequence length="520" mass="56541">MREQLLQLLGDEAVSEEDSRRELFSQDVFREGALAAFVAAPGTVEELQALVTLAADHGYALVPRGGAMSYTDGIVPVRERSVVVDMSRLNRVLEINEEDMTVTVEAGCSWSDLYEALKPKGLRTPYWGTLSGIKATVGGSLSQNSIFWGSGQYGTAADNVIGIDVVLADGSLLQTGSAGQKNSSAFMRQFGPDLTGLFTCDCSALGIKARITLPLVPERKHKRFISGSFGSFVDMQRGMSEVSRSELASECFGFDPYLQGQRMRRESLAKDVKALTGVMKSAGGIGKALKEGARVALAGRNFIDEQDWSVHYVVEDFSEAGAQAREEALLDIIRAADGKLVENTIPKVLNSHPFGPVNNMVGPEGERWVPVHALVPHSKALQVYELTESVFAEHAQAIEKFNIGVGYLLAVVSTSVFVLEPVFFWPDELKALHRDSVEPAHFKKLKGFPENLEARAAVTTIRKQLIAAYTELGTSHLQLGKSYNYQQGLRPENQALMQSLKATLDPNGIMNPGVLGFGEA</sequence>
<dbReference type="PROSITE" id="PS51387">
    <property type="entry name" value="FAD_PCMH"/>
    <property type="match status" value="1"/>
</dbReference>
<feature type="domain" description="FAD-binding PCMH-type" evidence="8">
    <location>
        <begin position="29"/>
        <end position="218"/>
    </location>
</feature>
<dbReference type="Gene3D" id="3.30.465.10">
    <property type="match status" value="1"/>
</dbReference>
<dbReference type="Gene3D" id="1.10.45.10">
    <property type="entry name" value="Vanillyl-alcohol Oxidase, Chain A, domain 4"/>
    <property type="match status" value="1"/>
</dbReference>
<dbReference type="InterPro" id="IPR016171">
    <property type="entry name" value="Vanillyl_alc_oxidase_C-sub2"/>
</dbReference>
<keyword evidence="10" id="KW-1185">Reference proteome</keyword>
<dbReference type="InterPro" id="IPR004113">
    <property type="entry name" value="FAD-bd_oxidored_4_C"/>
</dbReference>
<evidence type="ECO:0000256" key="5">
    <source>
        <dbReference type="ARBA" id="ARBA00022946"/>
    </source>
</evidence>
<evidence type="ECO:0000256" key="1">
    <source>
        <dbReference type="ARBA" id="ARBA00001974"/>
    </source>
</evidence>
<dbReference type="PANTHER" id="PTHR11748:SF111">
    <property type="entry name" value="D-LACTATE DEHYDROGENASE, MITOCHONDRIAL-RELATED"/>
    <property type="match status" value="1"/>
</dbReference>
<keyword evidence="5" id="KW-0809">Transit peptide</keyword>
<evidence type="ECO:0000313" key="9">
    <source>
        <dbReference type="EMBL" id="QFU75557.1"/>
    </source>
</evidence>